<protein>
    <recommendedName>
        <fullName evidence="1">PD-(D/E)XK endonuclease-like domain-containing protein</fullName>
    </recommendedName>
</protein>
<dbReference type="InterPro" id="IPR027417">
    <property type="entry name" value="P-loop_NTPase"/>
</dbReference>
<dbReference type="SUPFAM" id="SSF52980">
    <property type="entry name" value="Restriction endonuclease-like"/>
    <property type="match status" value="1"/>
</dbReference>
<accession>K2PW17</accession>
<dbReference type="AlphaFoldDB" id="K2PW17"/>
<comment type="caution">
    <text evidence="2">The sequence shown here is derived from an EMBL/GenBank/DDBJ whole genome shotgun (WGS) entry which is preliminary data.</text>
</comment>
<dbReference type="SUPFAM" id="SSF52540">
    <property type="entry name" value="P-loop containing nucleoside triphosphate hydrolases"/>
    <property type="match status" value="1"/>
</dbReference>
<dbReference type="Gene3D" id="3.90.320.10">
    <property type="match status" value="1"/>
</dbReference>
<dbReference type="RefSeq" id="WP_008990204.1">
    <property type="nucleotide sequence ID" value="NZ_AMSG01000001.1"/>
</dbReference>
<dbReference type="Proteomes" id="UP000007364">
    <property type="component" value="Unassembled WGS sequence"/>
</dbReference>
<dbReference type="InterPro" id="IPR011335">
    <property type="entry name" value="Restrct_endonuc-II-like"/>
</dbReference>
<dbReference type="InterPro" id="IPR038726">
    <property type="entry name" value="PDDEXK_AddAB-type"/>
</dbReference>
<evidence type="ECO:0000313" key="3">
    <source>
        <dbReference type="Proteomes" id="UP000007364"/>
    </source>
</evidence>
<reference evidence="2 3" key="1">
    <citation type="journal article" date="2012" name="J. Bacteriol.">
        <title>Genome Sequence of Galbibacter marinum Type Strain ck-I2-15.</title>
        <authorList>
            <person name="Lai Q."/>
            <person name="Li C."/>
            <person name="Shao Z."/>
        </authorList>
    </citation>
    <scope>NUCLEOTIDE SEQUENCE [LARGE SCALE GENOMIC DNA]</scope>
    <source>
        <strain evidence="3">ck-I2-15</strain>
    </source>
</reference>
<sequence length="917" mass="106081">MKSFLSEVSQAIYSKHQDNLANVILVLPSKRAATILRNEFLKTVKITSISPVIYSIEEFIEELANLKLVGNIHLLFEFYNLYKQLTPSDQQEDFYSFISWAQTLVQDFNEIDRYLIPPESFFTHLFNIKELDQFHWTNSEDKTDLQKNYLKLWKKMHLYYGKLNEYLSDQGLAYQGALYKQAHENCQQYLQNNATLKHYFIGFNALNTAEQNMFQAFLETGNTTVYWDLDKTFLDQEDHDAGLFLRKYKNTWPYYKTNKFEYISENYKSEKNIEIIGTPKNVGQTKYIGHILEDNQLEASKTAIVLSNESLLTPLLSSLPDSIDIANITSGFPLALTPIGSFFETLLEVWENKSEGTWYYKDLISVLTNPVAQVILNHRNKEVEDLLSAINKDNEVYVTDQQLGHITELNLLFPRQKKLLMSQVIENCLAIIIQLRDRYKIDENALFLEYLFGCYQVFNQLQQFNNTYGSITDIRSLRKVYSATVQLQTVDFKGEPVQGLQIMGMLESRNLDFQSVIISSVNEGILPAGKTHNSFIPLDLKVAFGLPTFKEKDAIYSYHFYRLLQRAKNIYIIYNTEPNSLEGGEKSRLIHQLTMLPQQAHNIVEKIATARIENEKTQLLSIEKDSMLLQSLKNVAQKGFSPTSLTTYIRNPLDFYSRSILGIKEVEEVEETIAANTLGTIVHDTLEFFYKPLEGQFLKLEHLKDMRSKVDEKVRNFFSKTYTSVEKLQGKNLISYHIAKRYIENFLKFEENRLKQGKKIQIIHIEQNIKAEIPVSSLDFKVYLKGKVDRVEMVDQCIQIIDYKTGKAVIKNLEIIGWQDIIEDATYNKAFQILCYALLIHKQTGLNSFKAGIISFKNLQAGVLPFATKDKNGNGAVKEHIIDQEVLDLFSHALEKLIVEIFDKNQNLQEKEIELYG</sequence>
<evidence type="ECO:0000259" key="1">
    <source>
        <dbReference type="Pfam" id="PF12705"/>
    </source>
</evidence>
<evidence type="ECO:0000313" key="2">
    <source>
        <dbReference type="EMBL" id="EKF56875.1"/>
    </source>
</evidence>
<organism evidence="2 3">
    <name type="scientific">Galbibacter marinus</name>
    <dbReference type="NCBI Taxonomy" id="555500"/>
    <lineage>
        <taxon>Bacteria</taxon>
        <taxon>Pseudomonadati</taxon>
        <taxon>Bacteroidota</taxon>
        <taxon>Flavobacteriia</taxon>
        <taxon>Flavobacteriales</taxon>
        <taxon>Flavobacteriaceae</taxon>
        <taxon>Galbibacter</taxon>
    </lineage>
</organism>
<dbReference type="InterPro" id="IPR011604">
    <property type="entry name" value="PDDEXK-like_dom_sf"/>
</dbReference>
<dbReference type="PATRIC" id="fig|555500.3.peg.342"/>
<proteinExistence type="predicted"/>
<dbReference type="Gene3D" id="3.40.50.300">
    <property type="entry name" value="P-loop containing nucleotide triphosphate hydrolases"/>
    <property type="match status" value="1"/>
</dbReference>
<feature type="domain" description="PD-(D/E)XK endonuclease-like" evidence="1">
    <location>
        <begin position="640"/>
        <end position="905"/>
    </location>
</feature>
<dbReference type="OrthoDB" id="9762792at2"/>
<keyword evidence="3" id="KW-1185">Reference proteome</keyword>
<dbReference type="eggNOG" id="COG2887">
    <property type="taxonomic scope" value="Bacteria"/>
</dbReference>
<dbReference type="EMBL" id="AMSG01000001">
    <property type="protein sequence ID" value="EKF56875.1"/>
    <property type="molecule type" value="Genomic_DNA"/>
</dbReference>
<dbReference type="eggNOG" id="COG0210">
    <property type="taxonomic scope" value="Bacteria"/>
</dbReference>
<name>K2PW17_9FLAO</name>
<dbReference type="STRING" id="555500.I215_01635"/>
<dbReference type="Pfam" id="PF12705">
    <property type="entry name" value="PDDEXK_1"/>
    <property type="match status" value="1"/>
</dbReference>
<gene>
    <name evidence="2" type="ORF">I215_01635</name>
</gene>